<dbReference type="InterPro" id="IPR045684">
    <property type="entry name" value="DUF6191"/>
</dbReference>
<dbReference type="eggNOG" id="COG3468">
    <property type="taxonomic scope" value="Bacteria"/>
</dbReference>
<sequence>MSRAAGAVRAGRVAAQAANGRDERAGQGGRQGVGPMFQTFDEFFVPGTRHLTEERNRLELTREDAGTGDPCRGPVDLGSGLVLVRRAEEPHEGPPEPEDTEGTGIPGP</sequence>
<evidence type="ECO:0000313" key="3">
    <source>
        <dbReference type="Proteomes" id="UP000002357"/>
    </source>
</evidence>
<dbReference type="STRING" id="1901.BB341_06735"/>
<feature type="compositionally biased region" description="Basic and acidic residues" evidence="1">
    <location>
        <begin position="85"/>
        <end position="94"/>
    </location>
</feature>
<feature type="compositionally biased region" description="Basic and acidic residues" evidence="1">
    <location>
        <begin position="54"/>
        <end position="65"/>
    </location>
</feature>
<dbReference type="Proteomes" id="UP000002357">
    <property type="component" value="Chromosome"/>
</dbReference>
<keyword evidence="3" id="KW-1185">Reference proteome</keyword>
<proteinExistence type="predicted"/>
<dbReference type="Pfam" id="PF19690">
    <property type="entry name" value="DUF6191"/>
    <property type="match status" value="1"/>
</dbReference>
<feature type="region of interest" description="Disordered" evidence="1">
    <location>
        <begin position="1"/>
        <end position="35"/>
    </location>
</feature>
<protein>
    <submittedName>
        <fullName evidence="2">Uncharacterized protein</fullName>
    </submittedName>
</protein>
<gene>
    <name evidence="2" type="ORF">SCLAV_4433</name>
</gene>
<feature type="region of interest" description="Disordered" evidence="1">
    <location>
        <begin position="54"/>
        <end position="108"/>
    </location>
</feature>
<feature type="compositionally biased region" description="Low complexity" evidence="1">
    <location>
        <begin position="1"/>
        <end position="19"/>
    </location>
</feature>
<dbReference type="EMBL" id="CM000913">
    <property type="protein sequence ID" value="EFG09504.1"/>
    <property type="molecule type" value="Genomic_DNA"/>
</dbReference>
<evidence type="ECO:0000256" key="1">
    <source>
        <dbReference type="SAM" id="MobiDB-lite"/>
    </source>
</evidence>
<name>E2Q7X2_STRCL</name>
<accession>E2Q7X2</accession>
<evidence type="ECO:0000313" key="2">
    <source>
        <dbReference type="EMBL" id="EFG09504.1"/>
    </source>
</evidence>
<dbReference type="AlphaFoldDB" id="E2Q7X2"/>
<reference evidence="2 3" key="1">
    <citation type="journal article" date="2010" name="Genome Biol. Evol.">
        <title>The sequence of a 1.8-mb bacterial linear plasmid reveals a rich evolutionary reservoir of secondary metabolic pathways.</title>
        <authorList>
            <person name="Medema M.H."/>
            <person name="Trefzer A."/>
            <person name="Kovalchuk A."/>
            <person name="van den Berg M."/>
            <person name="Mueller U."/>
            <person name="Heijne W."/>
            <person name="Wu L."/>
            <person name="Alam M.T."/>
            <person name="Ronning C.M."/>
            <person name="Nierman W.C."/>
            <person name="Bovenberg R.A.L."/>
            <person name="Breitling R."/>
            <person name="Takano E."/>
        </authorList>
    </citation>
    <scope>NUCLEOTIDE SEQUENCE [LARGE SCALE GENOMIC DNA]</scope>
    <source>
        <strain evidence="3">ATCC 27064 / DSM 738 / JCM 4710 / NBRC 13307 / NCIMB 12785 / NRRL 3585 / VKM Ac-602</strain>
    </source>
</reference>
<organism evidence="2 3">
    <name type="scientific">Streptomyces clavuligerus</name>
    <dbReference type="NCBI Taxonomy" id="1901"/>
    <lineage>
        <taxon>Bacteria</taxon>
        <taxon>Bacillati</taxon>
        <taxon>Actinomycetota</taxon>
        <taxon>Actinomycetes</taxon>
        <taxon>Kitasatosporales</taxon>
        <taxon>Streptomycetaceae</taxon>
        <taxon>Streptomyces</taxon>
    </lineage>
</organism>